<protein>
    <recommendedName>
        <fullName evidence="2">YMC020W-like alpha/beta hydrolase domain-containing protein</fullName>
    </recommendedName>
</protein>
<evidence type="ECO:0000259" key="2">
    <source>
        <dbReference type="Pfam" id="PF26147"/>
    </source>
</evidence>
<dbReference type="AlphaFoldDB" id="A0AAE0WY27"/>
<feature type="region of interest" description="Disordered" evidence="1">
    <location>
        <begin position="294"/>
        <end position="467"/>
    </location>
</feature>
<feature type="compositionally biased region" description="Polar residues" evidence="1">
    <location>
        <begin position="187"/>
        <end position="196"/>
    </location>
</feature>
<feature type="compositionally biased region" description="Low complexity" evidence="1">
    <location>
        <begin position="295"/>
        <end position="308"/>
    </location>
</feature>
<keyword evidence="4" id="KW-1185">Reference proteome</keyword>
<proteinExistence type="predicted"/>
<dbReference type="InterPro" id="IPR058934">
    <property type="entry name" value="YMC020W-like"/>
</dbReference>
<feature type="region of interest" description="Disordered" evidence="1">
    <location>
        <begin position="825"/>
        <end position="862"/>
    </location>
</feature>
<dbReference type="InterPro" id="IPR058933">
    <property type="entry name" value="YMC020W-like_ab_hydrolase"/>
</dbReference>
<accession>A0AAE0WY27</accession>
<feature type="domain" description="YMC020W-like alpha/beta hydrolase" evidence="2">
    <location>
        <begin position="474"/>
        <end position="819"/>
    </location>
</feature>
<feature type="compositionally biased region" description="Low complexity" evidence="1">
    <location>
        <begin position="47"/>
        <end position="63"/>
    </location>
</feature>
<feature type="compositionally biased region" description="Basic and acidic residues" evidence="1">
    <location>
        <begin position="413"/>
        <end position="422"/>
    </location>
</feature>
<dbReference type="EMBL" id="JAUTXT010000001">
    <property type="protein sequence ID" value="KAK3680189.1"/>
    <property type="molecule type" value="Genomic_DNA"/>
</dbReference>
<organism evidence="3 4">
    <name type="scientific">Recurvomyces mirabilis</name>
    <dbReference type="NCBI Taxonomy" id="574656"/>
    <lineage>
        <taxon>Eukaryota</taxon>
        <taxon>Fungi</taxon>
        <taxon>Dikarya</taxon>
        <taxon>Ascomycota</taxon>
        <taxon>Pezizomycotina</taxon>
        <taxon>Dothideomycetes</taxon>
        <taxon>Dothideomycetidae</taxon>
        <taxon>Mycosphaerellales</taxon>
        <taxon>Teratosphaeriaceae</taxon>
        <taxon>Recurvomyces</taxon>
    </lineage>
</organism>
<gene>
    <name evidence="3" type="ORF">LTR78_000566</name>
</gene>
<feature type="region of interest" description="Disordered" evidence="1">
    <location>
        <begin position="1"/>
        <end position="248"/>
    </location>
</feature>
<feature type="compositionally biased region" description="Polar residues" evidence="1">
    <location>
        <begin position="845"/>
        <end position="855"/>
    </location>
</feature>
<evidence type="ECO:0000256" key="1">
    <source>
        <dbReference type="SAM" id="MobiDB-lite"/>
    </source>
</evidence>
<dbReference type="PANTHER" id="PTHR47349:SF1">
    <property type="entry name" value="AER328WP"/>
    <property type="match status" value="1"/>
</dbReference>
<evidence type="ECO:0000313" key="4">
    <source>
        <dbReference type="Proteomes" id="UP001274830"/>
    </source>
</evidence>
<reference evidence="3" key="1">
    <citation type="submission" date="2023-07" db="EMBL/GenBank/DDBJ databases">
        <title>Black Yeasts Isolated from many extreme environments.</title>
        <authorList>
            <person name="Coleine C."/>
            <person name="Stajich J.E."/>
            <person name="Selbmann L."/>
        </authorList>
    </citation>
    <scope>NUCLEOTIDE SEQUENCE</scope>
    <source>
        <strain evidence="3">CCFEE 5485</strain>
    </source>
</reference>
<feature type="compositionally biased region" description="Polar residues" evidence="1">
    <location>
        <begin position="433"/>
        <end position="443"/>
    </location>
</feature>
<dbReference type="PANTHER" id="PTHR47349">
    <property type="entry name" value="CHROMOSOME 8, WHOLE GENOME SHOTGUN SEQUENCE"/>
    <property type="match status" value="1"/>
</dbReference>
<dbReference type="Pfam" id="PF26147">
    <property type="entry name" value="AB_HYDROLASE_YMC0-YMC35"/>
    <property type="match status" value="1"/>
</dbReference>
<sequence>MAGLKKQKSRANNDTPIEQSRPDSKPDNALQPQAEPTTPKPTSLDIARAQASSSTASPSRPNSWYNAGGSWRAKASPVAQIAKESVSVAKGATSEASEEAARRPSQSVSKGMRGSRKSVPLLAEATRVHATSEASAKAPPRLPDQEKVKGVGVDEVAASKGDVKGVSVEEAPLPPEPADGEDVKSVSGKSTDTRPQSAPWFGWWSRPDGYGSETEKGKQGNKRRKLDTEEASSTPLPGSPEPQPADAIDTVMADAPVRGDMVTKAAQWEGVQPEMSVNQHSTRSWFGLWSNAQNEQAVAQADPDAQVPPQEPEVRLSVEPPVTEAAATRKDTQAGPDKKQIEDGPKSSGWAFWSSDKPSDGMTTPSGTQKEVGEIAVADTPSQSHPEAAQFNEQSQPKADVKRGNSLLKPKRGRTERVKEAVESLAASPIDSKAQTPTISQVPTPAETPPRDTSEAPAPIKRGKVPQTRPNLVLPLFRDLYPPVPSPGYLERLSTYLSQALRLPNSDTPPPPQHVYFNPNPPKIRKAIAIGVHGFFPAPLIQKVLGQPTGTSIRFANYAAASIKTWCAENQPSSKDGVEIEKVALEGEGTINDRVTTLWKLLLNWLSHLRQADFILLAAHSQGAPVAVMLLAKLIQLGCLAPNVKIGICAMAGINLGPFLEYKSRLFGGSALELFDFCDAGTAVSKSYVEALDVCLRHGVRISFVGSLDDQLVSLESSLYAPLGHPYINRAVFIDGRLHAPNFLTHLVVFALKLRNRGISDHGLLRELSAPLAGSLVGGDGHSRIYDEAGVYSLAIDFALRSTDFTPSTLTQSPDRSTTAAASLLANDKDRSRSAAAARRASLSGYPTTPAQANSIRRGEGSATANLPGTAPVFAHFEAPTTSTSGGVGANPFTLPWAVRGMLEEGEVKRDGVLMAEVRELVEEFEEWRPQTKILRDVRFRLEGVRSLL</sequence>
<feature type="compositionally biased region" description="Basic and acidic residues" evidence="1">
    <location>
        <begin position="327"/>
        <end position="345"/>
    </location>
</feature>
<feature type="compositionally biased region" description="Low complexity" evidence="1">
    <location>
        <begin position="834"/>
        <end position="844"/>
    </location>
</feature>
<feature type="compositionally biased region" description="Polar residues" evidence="1">
    <location>
        <begin position="380"/>
        <end position="397"/>
    </location>
</feature>
<name>A0AAE0WY27_9PEZI</name>
<evidence type="ECO:0000313" key="3">
    <source>
        <dbReference type="EMBL" id="KAK3680189.1"/>
    </source>
</evidence>
<comment type="caution">
    <text evidence="3">The sequence shown here is derived from an EMBL/GenBank/DDBJ whole genome shotgun (WGS) entry which is preliminary data.</text>
</comment>
<dbReference type="Proteomes" id="UP001274830">
    <property type="component" value="Unassembled WGS sequence"/>
</dbReference>